<name>A0ABR2H5V0_9EUKA</name>
<organism evidence="1 2">
    <name type="scientific">Tritrichomonas musculus</name>
    <dbReference type="NCBI Taxonomy" id="1915356"/>
    <lineage>
        <taxon>Eukaryota</taxon>
        <taxon>Metamonada</taxon>
        <taxon>Parabasalia</taxon>
        <taxon>Tritrichomonadida</taxon>
        <taxon>Tritrichomonadidae</taxon>
        <taxon>Tritrichomonas</taxon>
    </lineage>
</organism>
<protein>
    <submittedName>
        <fullName evidence="1">Uncharacterized protein</fullName>
    </submittedName>
</protein>
<evidence type="ECO:0000313" key="1">
    <source>
        <dbReference type="EMBL" id="KAK8840815.1"/>
    </source>
</evidence>
<gene>
    <name evidence="1" type="ORF">M9Y10_027640</name>
</gene>
<dbReference type="EMBL" id="JAPFFF010000043">
    <property type="protein sequence ID" value="KAK8840815.1"/>
    <property type="molecule type" value="Genomic_DNA"/>
</dbReference>
<accession>A0ABR2H5V0</accession>
<comment type="caution">
    <text evidence="1">The sequence shown here is derived from an EMBL/GenBank/DDBJ whole genome shotgun (WGS) entry which is preliminary data.</text>
</comment>
<sequence>MNQKNGYNEENHMIEYEDELGLKKPKYKNDVKVLQKETMNIQKQNDTLSLNIKEFNSKNNEIQENLIKNNRLDEIISVMQLMKQIFTSYQEQINEIKSTITGFHKRLSSLENILMLFKCYGDSGSMYENKNFQKSIDFLTEEIKEIKLNFSNFVTSSELHSAFISGFRESNCSIGNQSNAWMAANNSF</sequence>
<proteinExistence type="predicted"/>
<reference evidence="1 2" key="1">
    <citation type="submission" date="2024-04" db="EMBL/GenBank/DDBJ databases">
        <title>Tritrichomonas musculus Genome.</title>
        <authorList>
            <person name="Alves-Ferreira E."/>
            <person name="Grigg M."/>
            <person name="Lorenzi H."/>
            <person name="Galac M."/>
        </authorList>
    </citation>
    <scope>NUCLEOTIDE SEQUENCE [LARGE SCALE GENOMIC DNA]</scope>
    <source>
        <strain evidence="1 2">EAF2021</strain>
    </source>
</reference>
<evidence type="ECO:0000313" key="2">
    <source>
        <dbReference type="Proteomes" id="UP001470230"/>
    </source>
</evidence>
<keyword evidence="2" id="KW-1185">Reference proteome</keyword>
<dbReference type="Proteomes" id="UP001470230">
    <property type="component" value="Unassembled WGS sequence"/>
</dbReference>